<dbReference type="InterPro" id="IPR006597">
    <property type="entry name" value="Sel1-like"/>
</dbReference>
<dbReference type="InterPro" id="IPR052945">
    <property type="entry name" value="Mitotic_Regulator"/>
</dbReference>
<feature type="compositionally biased region" description="Basic and acidic residues" evidence="1">
    <location>
        <begin position="758"/>
        <end position="775"/>
    </location>
</feature>
<dbReference type="OrthoDB" id="2384430at2759"/>
<feature type="compositionally biased region" description="Polar residues" evidence="1">
    <location>
        <begin position="370"/>
        <end position="388"/>
    </location>
</feature>
<reference evidence="2" key="1">
    <citation type="journal article" date="2020" name="Stud. Mycol.">
        <title>101 Dothideomycetes genomes: a test case for predicting lifestyles and emergence of pathogens.</title>
        <authorList>
            <person name="Haridas S."/>
            <person name="Albert R."/>
            <person name="Binder M."/>
            <person name="Bloem J."/>
            <person name="Labutti K."/>
            <person name="Salamov A."/>
            <person name="Andreopoulos B."/>
            <person name="Baker S."/>
            <person name="Barry K."/>
            <person name="Bills G."/>
            <person name="Bluhm B."/>
            <person name="Cannon C."/>
            <person name="Castanera R."/>
            <person name="Culley D."/>
            <person name="Daum C."/>
            <person name="Ezra D."/>
            <person name="Gonzalez J."/>
            <person name="Henrissat B."/>
            <person name="Kuo A."/>
            <person name="Liang C."/>
            <person name="Lipzen A."/>
            <person name="Lutzoni F."/>
            <person name="Magnuson J."/>
            <person name="Mondo S."/>
            <person name="Nolan M."/>
            <person name="Ohm R."/>
            <person name="Pangilinan J."/>
            <person name="Park H.-J."/>
            <person name="Ramirez L."/>
            <person name="Alfaro M."/>
            <person name="Sun H."/>
            <person name="Tritt A."/>
            <person name="Yoshinaga Y."/>
            <person name="Zwiers L.-H."/>
            <person name="Turgeon B."/>
            <person name="Goodwin S."/>
            <person name="Spatafora J."/>
            <person name="Crous P."/>
            <person name="Grigoriev I."/>
        </authorList>
    </citation>
    <scope>NUCLEOTIDE SEQUENCE</scope>
    <source>
        <strain evidence="2">CBS 116005</strain>
    </source>
</reference>
<dbReference type="PANTHER" id="PTHR43628:SF11">
    <property type="entry name" value="PROTEIN DSF2"/>
    <property type="match status" value="1"/>
</dbReference>
<dbReference type="Proteomes" id="UP000799436">
    <property type="component" value="Unassembled WGS sequence"/>
</dbReference>
<organism evidence="2 3">
    <name type="scientific">Teratosphaeria nubilosa</name>
    <dbReference type="NCBI Taxonomy" id="161662"/>
    <lineage>
        <taxon>Eukaryota</taxon>
        <taxon>Fungi</taxon>
        <taxon>Dikarya</taxon>
        <taxon>Ascomycota</taxon>
        <taxon>Pezizomycotina</taxon>
        <taxon>Dothideomycetes</taxon>
        <taxon>Dothideomycetidae</taxon>
        <taxon>Mycosphaerellales</taxon>
        <taxon>Teratosphaeriaceae</taxon>
        <taxon>Teratosphaeria</taxon>
    </lineage>
</organism>
<proteinExistence type="predicted"/>
<feature type="compositionally biased region" description="Basic and acidic residues" evidence="1">
    <location>
        <begin position="1"/>
        <end position="16"/>
    </location>
</feature>
<feature type="region of interest" description="Disordered" evidence="1">
    <location>
        <begin position="1"/>
        <end position="40"/>
    </location>
</feature>
<feature type="compositionally biased region" description="Polar residues" evidence="1">
    <location>
        <begin position="201"/>
        <end position="234"/>
    </location>
</feature>
<feature type="compositionally biased region" description="Basic and acidic residues" evidence="1">
    <location>
        <begin position="464"/>
        <end position="482"/>
    </location>
</feature>
<feature type="compositionally biased region" description="Polar residues" evidence="1">
    <location>
        <begin position="136"/>
        <end position="146"/>
    </location>
</feature>
<feature type="compositionally biased region" description="Polar residues" evidence="1">
    <location>
        <begin position="777"/>
        <end position="787"/>
    </location>
</feature>
<dbReference type="AlphaFoldDB" id="A0A6G1LHH3"/>
<feature type="region of interest" description="Disordered" evidence="1">
    <location>
        <begin position="758"/>
        <end position="806"/>
    </location>
</feature>
<evidence type="ECO:0000256" key="1">
    <source>
        <dbReference type="SAM" id="MobiDB-lite"/>
    </source>
</evidence>
<feature type="compositionally biased region" description="Polar residues" evidence="1">
    <location>
        <begin position="253"/>
        <end position="263"/>
    </location>
</feature>
<sequence>MGPRPAHLDFSKDDSATRSSPKMNFQLDLPSPRTGEIPPALSPLDAFALQSRLLAKQFEQQAQGGRRISRLPHGLVAKELANRPEFFRQPSDGSYSGMCDVNEVQEETSPRSPTLRRDFEIASAGNNRCRPISHYPQLSNASTISNVGPARDGTPVGKQFYDAHESQPPDEPQEYFGIPRANSPEPVDHKFVNVEAPSPQVPSLTNSVDSVQSSFPHPRSLTNDSTRSQRSLQSERGGLLQPKSPAYPPRSPRSIQSIRQARSGSGDEEAMPPGSDYTAYRKFSSSSNRSRPQSPFSPYMHPVPRSPSVNSDYSMMGSHAHMPRQKPQNFSRPMSSGGRSQTSADLRPSLDSRPSFDTRSSTDFPCRDPSISSNSTRPVYSATNSRQNSGDDVHETPLERGGQGGDYFFGPDHENPSYIYSKYTLPRGRSVDRTSAESRNSWIQKQFDWDESRSGQRPPMSPLAERKTKEERRPSCPEDSQRPKMTAPVRPPSPAGSASSTTSERISGMRLSGRDRLATNNSNNRSRSANPDARSPLHQSSASVSTDSTGRTVRPKTTYSETPTMSELSPDQHLEIGIQAHTSGSLQKSTYHLRLAANGGQPTGMLLYALACRHGWGMRPNQEEGVKWLKKAIDGSSLEMVDVEAAVSAVNRNAKTDPVAEAQERRKRKAQFALAIYELGISYMNGWGCPKDRALALRCYEVAGNWGDTDALAEAGFCYTQGLGCKKDMKKAAQLYRKAAEMGMSMAGNSWIYKSKYDEAPKTKTPERKKLERVMTDTPTENSTQNPMGRARSRSIWGKKKEKEKA</sequence>
<dbReference type="GO" id="GO:0032153">
    <property type="term" value="C:cell division site"/>
    <property type="evidence" value="ECO:0007669"/>
    <property type="project" value="TreeGrafter"/>
</dbReference>
<feature type="compositionally biased region" description="Polar residues" evidence="1">
    <location>
        <begin position="537"/>
        <end position="568"/>
    </location>
</feature>
<gene>
    <name evidence="2" type="ORF">EJ03DRAFT_348834</name>
</gene>
<dbReference type="Pfam" id="PF08238">
    <property type="entry name" value="Sel1"/>
    <property type="match status" value="3"/>
</dbReference>
<dbReference type="GO" id="GO:0010972">
    <property type="term" value="P:negative regulation of G2/M transition of mitotic cell cycle"/>
    <property type="evidence" value="ECO:0007669"/>
    <property type="project" value="TreeGrafter"/>
</dbReference>
<evidence type="ECO:0000313" key="2">
    <source>
        <dbReference type="EMBL" id="KAF2772022.1"/>
    </source>
</evidence>
<accession>A0A6G1LHH3</accession>
<keyword evidence="3" id="KW-1185">Reference proteome</keyword>
<dbReference type="PANTHER" id="PTHR43628">
    <property type="entry name" value="ACTIVATOR OF C KINASE PROTEIN 1-RELATED"/>
    <property type="match status" value="1"/>
</dbReference>
<protein>
    <recommendedName>
        <fullName evidence="4">HCP-like protein</fullName>
    </recommendedName>
</protein>
<evidence type="ECO:0000313" key="3">
    <source>
        <dbReference type="Proteomes" id="UP000799436"/>
    </source>
</evidence>
<feature type="compositionally biased region" description="Basic and acidic residues" evidence="1">
    <location>
        <begin position="389"/>
        <end position="398"/>
    </location>
</feature>
<feature type="region of interest" description="Disordered" evidence="1">
    <location>
        <begin position="87"/>
        <end position="568"/>
    </location>
</feature>
<dbReference type="SUPFAM" id="SSF81901">
    <property type="entry name" value="HCP-like"/>
    <property type="match status" value="1"/>
</dbReference>
<feature type="compositionally biased region" description="Low complexity" evidence="1">
    <location>
        <begin position="283"/>
        <end position="298"/>
    </location>
</feature>
<dbReference type="InterPro" id="IPR011990">
    <property type="entry name" value="TPR-like_helical_dom_sf"/>
</dbReference>
<dbReference type="Gene3D" id="1.25.40.10">
    <property type="entry name" value="Tetratricopeptide repeat domain"/>
    <property type="match status" value="1"/>
</dbReference>
<name>A0A6G1LHH3_9PEZI</name>
<dbReference type="EMBL" id="ML995816">
    <property type="protein sequence ID" value="KAF2772022.1"/>
    <property type="molecule type" value="Genomic_DNA"/>
</dbReference>
<evidence type="ECO:0008006" key="4">
    <source>
        <dbReference type="Google" id="ProtNLM"/>
    </source>
</evidence>
<feature type="compositionally biased region" description="Polar residues" evidence="1">
    <location>
        <begin position="326"/>
        <end position="344"/>
    </location>
</feature>
<feature type="compositionally biased region" description="Low complexity" evidence="1">
    <location>
        <begin position="520"/>
        <end position="536"/>
    </location>
</feature>
<dbReference type="SMART" id="SM00671">
    <property type="entry name" value="SEL1"/>
    <property type="match status" value="3"/>
</dbReference>